<dbReference type="InterPro" id="IPR013783">
    <property type="entry name" value="Ig-like_fold"/>
</dbReference>
<dbReference type="CDD" id="cd08547">
    <property type="entry name" value="Type_II_cohesin"/>
    <property type="match status" value="1"/>
</dbReference>
<dbReference type="InterPro" id="IPR008964">
    <property type="entry name" value="Invasin/intimin_cell_adhesion"/>
</dbReference>
<name>A0A521DMP3_SACCC</name>
<reference evidence="5 6" key="1">
    <citation type="submission" date="2017-05" db="EMBL/GenBank/DDBJ databases">
        <authorList>
            <person name="Varghese N."/>
            <person name="Submissions S."/>
        </authorList>
    </citation>
    <scope>NUCLEOTIDE SEQUENCE [LARGE SCALE GENOMIC DNA]</scope>
    <source>
        <strain evidence="5 6">DSM 27040</strain>
    </source>
</reference>
<dbReference type="GO" id="GO:0016020">
    <property type="term" value="C:membrane"/>
    <property type="evidence" value="ECO:0007669"/>
    <property type="project" value="TreeGrafter"/>
</dbReference>
<dbReference type="InterPro" id="IPR026444">
    <property type="entry name" value="Secre_tail"/>
</dbReference>
<gene>
    <name evidence="5" type="ORF">SAMN06265379_10632</name>
</gene>
<dbReference type="SUPFAM" id="SSF49373">
    <property type="entry name" value="Invasin/intimin cell-adhesion fragments"/>
    <property type="match status" value="1"/>
</dbReference>
<dbReference type="EMBL" id="FXTB01000006">
    <property type="protein sequence ID" value="SMO72956.1"/>
    <property type="molecule type" value="Genomic_DNA"/>
</dbReference>
<dbReference type="Pfam" id="PF18962">
    <property type="entry name" value="Por_Secre_tail"/>
    <property type="match status" value="1"/>
</dbReference>
<evidence type="ECO:0000259" key="1">
    <source>
        <dbReference type="Pfam" id="PF00963"/>
    </source>
</evidence>
<feature type="domain" description="Cohesin" evidence="1">
    <location>
        <begin position="29"/>
        <end position="133"/>
    </location>
</feature>
<feature type="domain" description="Secretion system C-terminal sorting" evidence="4">
    <location>
        <begin position="1248"/>
        <end position="1314"/>
    </location>
</feature>
<evidence type="ECO:0000313" key="6">
    <source>
        <dbReference type="Proteomes" id="UP000319040"/>
    </source>
</evidence>
<dbReference type="Pfam" id="PF22352">
    <property type="entry name" value="K319L-like_PKD"/>
    <property type="match status" value="1"/>
</dbReference>
<dbReference type="PANTHER" id="PTHR46182">
    <property type="entry name" value="FI19480P1"/>
    <property type="match status" value="1"/>
</dbReference>
<dbReference type="RefSeq" id="WP_142533747.1">
    <property type="nucleotide sequence ID" value="NZ_FXTB01000006.1"/>
</dbReference>
<dbReference type="Gene3D" id="2.60.40.680">
    <property type="match status" value="2"/>
</dbReference>
<dbReference type="GO" id="GO:0030246">
    <property type="term" value="F:carbohydrate binding"/>
    <property type="evidence" value="ECO:0007669"/>
    <property type="project" value="InterPro"/>
</dbReference>
<sequence>MDNYYQHIRLMILGVFISLSMSSFSQTINFSVEGKSVEERDTFVVAVQADSNLTGEGIFAYRFHITYNANYLEFLGVEDVGDILTGWGLPTTNLVSPGNLRLAGAGANALTGTGDVIYLRFRATRHGNTYIGFNNAQSYLNEGAPASAYTSGYIIASQRSFPNISPDSGQLFVGDEITLSASGGLEPYTFGSENTAVAQVVNDNTLRAIGPGTTRAYVTDNNAETNYTTGVMDVRAIRMSIPNDLTVYPSQTVLVPLQIEVAPGTQVFSGTIELSYPGGLTPAETPVQQGDYSISVERRIHSNRVSLSFASGTGIAGNGVLVYVPFVGISPGNQYISFQSAMFNESLLSFVTNNYVQVNTLPNLTISPTSGSLMWGETINMSVSNGNPPYSYSVSDANVASVDAAGVVSGLSGGTFTVTATDNVGATVTSGTFTVNDHTLSINNTDGDLDNDTRVAVSTSQLPSGRNIFSFEGEVTFQTQYLNFVGVEAADPGMLIETTVDGNTIQLVGAGSNPISSGNVFYLLFRIKNALSIFSNTAVNFNGFTINEGNINSVLANGRVTRVEQASYRPVADAGANFSVDENTPAQLDGSGSYDNDGDPFTYLWIAPAGITLDDPTLVDPSFTAPEVHQNTNFTFSLVTNDGTSNSDTSKVTVTVRQINKMPVANAGTDMSYPEGSNVSLNGTGSFDPDGQALVFNWLSLDGVVLFNSNSATPTFIAPAVQTDSDFRFSLTVNDGIVDSQADTVTIKVLQVNQIPLAHAGVDQTVNERDNVQLNGSLSSDPDNDDITYLWTAPPEVTLSSNTVAQPTFTAPSVRLDSILVFTLVVNDGQSNSLPDMVNISVKNIDVLSSDADIINVTLADLESADIDAGAATVALHMPYGYDVRNMSPDFELSTWATITPDGGTNRDFAIPQNYTVTAEDGSTTKIWTVSVHVPQHTLSRSIASGWNMLSLSVTPPDFGIDEVLSSLTFANLDYIKSPMASATWYSGYGWFGDLKELPASLAVRLKKATGGTLQLTGNEINPTLTGLPVVSGWNSLPYLLKANADINDAILPASIPNGDVLIKGEGGASIYFPGSGWVGDLQTMEVLHGYKLNLKNAGMLRYDAAALTTVPPAPKLKKATATNGFDNEYEYSATLVAELVNQNGQAITSENDILRAYSDGVLRGEKTADPVGNTGRYIFVLSYYSNNNGETINFKVVHNGVERELNWTKEFKSDEITGSASAPEKLVLPIATSANNPFGNGTISLSPNPASSFINISSDMEVLDISIYSATGYKVMQWNELSSSGRLNIAHLPNGVYFIEVAVSNGVHLHKFIKTTK</sequence>
<dbReference type="NCBIfam" id="TIGR04183">
    <property type="entry name" value="Por_Secre_tail"/>
    <property type="match status" value="1"/>
</dbReference>
<evidence type="ECO:0000259" key="4">
    <source>
        <dbReference type="Pfam" id="PF18962"/>
    </source>
</evidence>
<feature type="domain" description="BIG2" evidence="2">
    <location>
        <begin position="364"/>
        <end position="432"/>
    </location>
</feature>
<dbReference type="Pfam" id="PF16410">
    <property type="entry name" value="DUF5018"/>
    <property type="match status" value="1"/>
</dbReference>
<dbReference type="InterPro" id="IPR002102">
    <property type="entry name" value="Cohesin_dom"/>
</dbReference>
<dbReference type="InterPro" id="IPR032186">
    <property type="entry name" value="DUF5018"/>
</dbReference>
<evidence type="ECO:0000313" key="5">
    <source>
        <dbReference type="EMBL" id="SMO72956.1"/>
    </source>
</evidence>
<proteinExistence type="predicted"/>
<dbReference type="Pfam" id="PF00963">
    <property type="entry name" value="Cohesin"/>
    <property type="match status" value="1"/>
</dbReference>
<accession>A0A521DMP3</accession>
<dbReference type="Pfam" id="PF02368">
    <property type="entry name" value="Big_2"/>
    <property type="match status" value="1"/>
</dbReference>
<dbReference type="PANTHER" id="PTHR46182:SF2">
    <property type="entry name" value="FI19480P1"/>
    <property type="match status" value="1"/>
</dbReference>
<protein>
    <submittedName>
        <fullName evidence="5">Por secretion system C-terminal sorting domain-containing protein</fullName>
    </submittedName>
</protein>
<dbReference type="Gene3D" id="2.60.40.2340">
    <property type="match status" value="1"/>
</dbReference>
<dbReference type="GO" id="GO:0000272">
    <property type="term" value="P:polysaccharide catabolic process"/>
    <property type="evidence" value="ECO:0007669"/>
    <property type="project" value="InterPro"/>
</dbReference>
<dbReference type="OrthoDB" id="713122at2"/>
<dbReference type="InterPro" id="IPR003343">
    <property type="entry name" value="Big_2"/>
</dbReference>
<dbReference type="InterPro" id="IPR029865">
    <property type="entry name" value="KIAA0319-like"/>
</dbReference>
<dbReference type="InterPro" id="IPR008965">
    <property type="entry name" value="CBM2/CBM3_carb-bd_dom_sf"/>
</dbReference>
<evidence type="ECO:0000259" key="3">
    <source>
        <dbReference type="Pfam" id="PF16410"/>
    </source>
</evidence>
<evidence type="ECO:0000259" key="2">
    <source>
        <dbReference type="Pfam" id="PF02368"/>
    </source>
</evidence>
<dbReference type="Gene3D" id="2.60.40.1080">
    <property type="match status" value="1"/>
</dbReference>
<dbReference type="SUPFAM" id="SSF49384">
    <property type="entry name" value="Carbohydrate-binding domain"/>
    <property type="match status" value="1"/>
</dbReference>
<feature type="domain" description="DUF5018" evidence="3">
    <location>
        <begin position="839"/>
        <end position="936"/>
    </location>
</feature>
<organism evidence="5 6">
    <name type="scientific">Saccharicrinis carchari</name>
    <dbReference type="NCBI Taxonomy" id="1168039"/>
    <lineage>
        <taxon>Bacteria</taxon>
        <taxon>Pseudomonadati</taxon>
        <taxon>Bacteroidota</taxon>
        <taxon>Bacteroidia</taxon>
        <taxon>Marinilabiliales</taxon>
        <taxon>Marinilabiliaceae</taxon>
        <taxon>Saccharicrinis</taxon>
    </lineage>
</organism>
<dbReference type="Proteomes" id="UP000319040">
    <property type="component" value="Unassembled WGS sequence"/>
</dbReference>
<dbReference type="GO" id="GO:0031410">
    <property type="term" value="C:cytoplasmic vesicle"/>
    <property type="evidence" value="ECO:0007669"/>
    <property type="project" value="TreeGrafter"/>
</dbReference>
<keyword evidence="6" id="KW-1185">Reference proteome</keyword>
<dbReference type="Gene3D" id="2.60.40.10">
    <property type="entry name" value="Immunoglobulins"/>
    <property type="match status" value="3"/>
</dbReference>